<dbReference type="InterPro" id="IPR050366">
    <property type="entry name" value="BP-dependent_transpt_permease"/>
</dbReference>
<evidence type="ECO:0000256" key="1">
    <source>
        <dbReference type="ARBA" id="ARBA00004651"/>
    </source>
</evidence>
<evidence type="ECO:0000256" key="6">
    <source>
        <dbReference type="ARBA" id="ARBA00023136"/>
    </source>
</evidence>
<evidence type="ECO:0000256" key="7">
    <source>
        <dbReference type="RuleBase" id="RU363032"/>
    </source>
</evidence>
<gene>
    <name evidence="9" type="ORF">AAV94_06365</name>
</gene>
<keyword evidence="4 7" id="KW-0812">Transmembrane</keyword>
<proteinExistence type="inferred from homology"/>
<keyword evidence="5 7" id="KW-1133">Transmembrane helix</keyword>
<name>A0A0U1Q0A2_9BURK</name>
<feature type="transmembrane region" description="Helical" evidence="7">
    <location>
        <begin position="249"/>
        <end position="271"/>
    </location>
</feature>
<comment type="caution">
    <text evidence="9">The sequence shown here is derived from an EMBL/GenBank/DDBJ whole genome shotgun (WGS) entry which is preliminary data.</text>
</comment>
<keyword evidence="3" id="KW-1003">Cell membrane</keyword>
<dbReference type="AlphaFoldDB" id="A0A0U1Q0A2"/>
<feature type="transmembrane region" description="Helical" evidence="7">
    <location>
        <begin position="130"/>
        <end position="155"/>
    </location>
</feature>
<evidence type="ECO:0000313" key="10">
    <source>
        <dbReference type="Proteomes" id="UP000050580"/>
    </source>
</evidence>
<evidence type="ECO:0000313" key="9">
    <source>
        <dbReference type="EMBL" id="KKW68193.1"/>
    </source>
</evidence>
<dbReference type="GO" id="GO:0005886">
    <property type="term" value="C:plasma membrane"/>
    <property type="evidence" value="ECO:0007669"/>
    <property type="project" value="UniProtKB-SubCell"/>
</dbReference>
<dbReference type="CDD" id="cd06261">
    <property type="entry name" value="TM_PBP2"/>
    <property type="match status" value="1"/>
</dbReference>
<feature type="transmembrane region" description="Helical" evidence="7">
    <location>
        <begin position="84"/>
        <end position="110"/>
    </location>
</feature>
<dbReference type="PATRIC" id="fig|1610491.3.peg.1351"/>
<dbReference type="PROSITE" id="PS50928">
    <property type="entry name" value="ABC_TM1"/>
    <property type="match status" value="1"/>
</dbReference>
<dbReference type="OrthoDB" id="9783218at2"/>
<feature type="domain" description="ABC transmembrane type-1" evidence="8">
    <location>
        <begin position="82"/>
        <end position="266"/>
    </location>
</feature>
<evidence type="ECO:0000256" key="3">
    <source>
        <dbReference type="ARBA" id="ARBA00022475"/>
    </source>
</evidence>
<dbReference type="PANTHER" id="PTHR43386">
    <property type="entry name" value="OLIGOPEPTIDE TRANSPORT SYSTEM PERMEASE PROTEIN APPC"/>
    <property type="match status" value="1"/>
</dbReference>
<evidence type="ECO:0000256" key="4">
    <source>
        <dbReference type="ARBA" id="ARBA00022692"/>
    </source>
</evidence>
<protein>
    <submittedName>
        <fullName evidence="9">ABC transporter permease</fullName>
    </submittedName>
</protein>
<evidence type="ECO:0000256" key="2">
    <source>
        <dbReference type="ARBA" id="ARBA00022448"/>
    </source>
</evidence>
<dbReference type="Pfam" id="PF00528">
    <property type="entry name" value="BPD_transp_1"/>
    <property type="match status" value="1"/>
</dbReference>
<sequence length="288" mass="31041">MSKAAAWLRVFSDTRVMLGTAGLALLFLTAIFAPWLAPHDPNEQDLLNTLLPPMWAADGLRAFPLGTDSLGQCILSRLIYSTRVVALVAVLAPLGAALVGVPLAIMAGYWGGKVDWLIMRMVDVWMSFPAVVLAMVFMVALSPGLTNVIIAIVAVDWTRFCRVLRSEVLVLRRRDYIAAARLTGATPLQVIRKDIMPGLMPTLLALLSIEMGIAIIAEAVLSFVGVSMAPSTPTWGMMISDGLKSVFSAPYGLIAPVVCMIVTVLACTLLGDGLRKKLDPRLLERVRG</sequence>
<dbReference type="Gene3D" id="1.10.3720.10">
    <property type="entry name" value="MetI-like"/>
    <property type="match status" value="1"/>
</dbReference>
<dbReference type="SUPFAM" id="SSF161098">
    <property type="entry name" value="MetI-like"/>
    <property type="match status" value="1"/>
</dbReference>
<comment type="similarity">
    <text evidence="7">Belongs to the binding-protein-dependent transport system permease family.</text>
</comment>
<dbReference type="EMBL" id="LBNQ01000022">
    <property type="protein sequence ID" value="KKW68193.1"/>
    <property type="molecule type" value="Genomic_DNA"/>
</dbReference>
<evidence type="ECO:0000259" key="8">
    <source>
        <dbReference type="PROSITE" id="PS50928"/>
    </source>
</evidence>
<feature type="transmembrane region" description="Helical" evidence="7">
    <location>
        <begin position="16"/>
        <end position="37"/>
    </location>
</feature>
<keyword evidence="2 7" id="KW-0813">Transport</keyword>
<keyword evidence="10" id="KW-1185">Reference proteome</keyword>
<organism evidence="9 10">
    <name type="scientific">Lampropedia cohaerens</name>
    <dbReference type="NCBI Taxonomy" id="1610491"/>
    <lineage>
        <taxon>Bacteria</taxon>
        <taxon>Pseudomonadati</taxon>
        <taxon>Pseudomonadota</taxon>
        <taxon>Betaproteobacteria</taxon>
        <taxon>Burkholderiales</taxon>
        <taxon>Comamonadaceae</taxon>
        <taxon>Lampropedia</taxon>
    </lineage>
</organism>
<dbReference type="PANTHER" id="PTHR43386:SF25">
    <property type="entry name" value="PEPTIDE ABC TRANSPORTER PERMEASE PROTEIN"/>
    <property type="match status" value="1"/>
</dbReference>
<dbReference type="InterPro" id="IPR035906">
    <property type="entry name" value="MetI-like_sf"/>
</dbReference>
<dbReference type="InterPro" id="IPR025966">
    <property type="entry name" value="OppC_N"/>
</dbReference>
<dbReference type="Proteomes" id="UP000050580">
    <property type="component" value="Unassembled WGS sequence"/>
</dbReference>
<dbReference type="GO" id="GO:0055085">
    <property type="term" value="P:transmembrane transport"/>
    <property type="evidence" value="ECO:0007669"/>
    <property type="project" value="InterPro"/>
</dbReference>
<reference evidence="9 10" key="1">
    <citation type="submission" date="2015-05" db="EMBL/GenBank/DDBJ databases">
        <title>Draft genome sequence of Lampropedia sp. CT6, isolated from the microbial mat of a hot water spring, located at Manikaran, India.</title>
        <authorList>
            <person name="Tripathi C."/>
            <person name="Rani P."/>
            <person name="Mahato N.K."/>
            <person name="Lal R."/>
        </authorList>
    </citation>
    <scope>NUCLEOTIDE SEQUENCE [LARGE SCALE GENOMIC DNA]</scope>
    <source>
        <strain evidence="9 10">CT6</strain>
    </source>
</reference>
<keyword evidence="6 7" id="KW-0472">Membrane</keyword>
<comment type="subcellular location">
    <subcellularLocation>
        <location evidence="1 7">Cell membrane</location>
        <topology evidence="1 7">Multi-pass membrane protein</topology>
    </subcellularLocation>
</comment>
<evidence type="ECO:0000256" key="5">
    <source>
        <dbReference type="ARBA" id="ARBA00022989"/>
    </source>
</evidence>
<dbReference type="STRING" id="1610491.AAV94_06365"/>
<feature type="transmembrane region" description="Helical" evidence="7">
    <location>
        <begin position="202"/>
        <end position="229"/>
    </location>
</feature>
<accession>A0A0U1Q0A2</accession>
<dbReference type="Pfam" id="PF12911">
    <property type="entry name" value="OppC_N"/>
    <property type="match status" value="1"/>
</dbReference>
<dbReference type="InterPro" id="IPR000515">
    <property type="entry name" value="MetI-like"/>
</dbReference>